<dbReference type="Proteomes" id="UP000321787">
    <property type="component" value="Unassembled WGS sequence"/>
</dbReference>
<reference evidence="1 2" key="1">
    <citation type="submission" date="2019-07" db="EMBL/GenBank/DDBJ databases">
        <title>Whole genome shotgun sequence of Aliivibrio fischeri NBRC 101058.</title>
        <authorList>
            <person name="Hosoyama A."/>
            <person name="Uohara A."/>
            <person name="Ohji S."/>
            <person name="Ichikawa N."/>
        </authorList>
    </citation>
    <scope>NUCLEOTIDE SEQUENCE [LARGE SCALE GENOMIC DNA]</scope>
    <source>
        <strain evidence="1 2">NBRC 101058</strain>
    </source>
</reference>
<protein>
    <submittedName>
        <fullName evidence="1">DNA repair ATPase</fullName>
    </submittedName>
</protein>
<sequence length="173" mass="20309">MAYSLDRRLFVVIFAVSGCSSMTSEECLKADWYQVGYSDGVGGRNPNIIRSYQNDCKDVNVIPEYQQWLNGFERGTVLYCSPDNGYKVGYSGRTYHGVCDNNFLYKYELGKNARLRDDRLKEIDFEIRRLTDKINSTSKNKRKEIKRLKEDRKELIYERTRLITPGISYEFNF</sequence>
<dbReference type="EMBL" id="BJTZ01000013">
    <property type="protein sequence ID" value="GEK14166.1"/>
    <property type="molecule type" value="Genomic_DNA"/>
</dbReference>
<dbReference type="InterPro" id="IPR021242">
    <property type="entry name" value="DUF2799"/>
</dbReference>
<name>A0A510UI01_ALIFS</name>
<dbReference type="AlphaFoldDB" id="A0A510UI01"/>
<comment type="caution">
    <text evidence="1">The sequence shown here is derived from an EMBL/GenBank/DDBJ whole genome shotgun (WGS) entry which is preliminary data.</text>
</comment>
<dbReference type="PROSITE" id="PS51257">
    <property type="entry name" value="PROKAR_LIPOPROTEIN"/>
    <property type="match status" value="1"/>
</dbReference>
<evidence type="ECO:0000313" key="2">
    <source>
        <dbReference type="Proteomes" id="UP000321787"/>
    </source>
</evidence>
<organism evidence="1 2">
    <name type="scientific">Aliivibrio fischeri</name>
    <name type="common">Vibrio fischeri</name>
    <dbReference type="NCBI Taxonomy" id="668"/>
    <lineage>
        <taxon>Bacteria</taxon>
        <taxon>Pseudomonadati</taxon>
        <taxon>Pseudomonadota</taxon>
        <taxon>Gammaproteobacteria</taxon>
        <taxon>Vibrionales</taxon>
        <taxon>Vibrionaceae</taxon>
        <taxon>Aliivibrio</taxon>
    </lineage>
</organism>
<accession>A0A510UI01</accession>
<evidence type="ECO:0000313" key="1">
    <source>
        <dbReference type="EMBL" id="GEK14166.1"/>
    </source>
</evidence>
<dbReference type="Pfam" id="PF10973">
    <property type="entry name" value="DUF2799"/>
    <property type="match status" value="1"/>
</dbReference>
<proteinExistence type="predicted"/>
<dbReference type="RefSeq" id="WP_146864420.1">
    <property type="nucleotide sequence ID" value="NZ_BJTZ01000013.1"/>
</dbReference>
<gene>
    <name evidence="1" type="ORF">AFI02nite_22020</name>
</gene>